<proteinExistence type="predicted"/>
<evidence type="ECO:0000313" key="3">
    <source>
        <dbReference type="Proteomes" id="UP000591131"/>
    </source>
</evidence>
<accession>A0A7J6LG53</accession>
<feature type="compositionally biased region" description="Basic and acidic residues" evidence="1">
    <location>
        <begin position="210"/>
        <end position="240"/>
    </location>
</feature>
<sequence length="240" mass="27356">MCASPQMKASYETLYSSLIPACAACRTAPEGSSSRAEKAIAIHPYMLSRSRMLRYIPFGDVLRERLLELARSFWELDLECATLADVSDVTQDGSVKEVFRCVPSHADCLSDEYEGGVASVVHRDANGASRICPGSIVGVRSDKKQRCGHCGLSTESIIQDPADGTYVPFHEKFQDDDLGDKLMWYCPVVPTHPLERYRQLKAEKTRRKRERQERKNAWKREQYRRQQRVRLAERKARIEG</sequence>
<evidence type="ECO:0000256" key="1">
    <source>
        <dbReference type="SAM" id="MobiDB-lite"/>
    </source>
</evidence>
<dbReference type="OrthoDB" id="10567582at2759"/>
<reference evidence="2 3" key="1">
    <citation type="submission" date="2020-04" db="EMBL/GenBank/DDBJ databases">
        <title>Perkinsus chesapeaki whole genome sequence.</title>
        <authorList>
            <person name="Bogema D.R."/>
        </authorList>
    </citation>
    <scope>NUCLEOTIDE SEQUENCE [LARGE SCALE GENOMIC DNA]</scope>
    <source>
        <strain evidence="2">ATCC PRA-425</strain>
    </source>
</reference>
<name>A0A7J6LG53_PERCH</name>
<gene>
    <name evidence="2" type="ORF">FOL47_008106</name>
</gene>
<feature type="region of interest" description="Disordered" evidence="1">
    <location>
        <begin position="200"/>
        <end position="240"/>
    </location>
</feature>
<keyword evidence="3" id="KW-1185">Reference proteome</keyword>
<protein>
    <submittedName>
        <fullName evidence="2">Uncharacterized protein</fullName>
    </submittedName>
</protein>
<dbReference type="Proteomes" id="UP000591131">
    <property type="component" value="Unassembled WGS sequence"/>
</dbReference>
<organism evidence="2 3">
    <name type="scientific">Perkinsus chesapeaki</name>
    <name type="common">Clam parasite</name>
    <name type="synonym">Perkinsus andrewsi</name>
    <dbReference type="NCBI Taxonomy" id="330153"/>
    <lineage>
        <taxon>Eukaryota</taxon>
        <taxon>Sar</taxon>
        <taxon>Alveolata</taxon>
        <taxon>Perkinsozoa</taxon>
        <taxon>Perkinsea</taxon>
        <taxon>Perkinsida</taxon>
        <taxon>Perkinsidae</taxon>
        <taxon>Perkinsus</taxon>
    </lineage>
</organism>
<dbReference type="EMBL" id="JAAPAO010000502">
    <property type="protein sequence ID" value="KAF4658249.1"/>
    <property type="molecule type" value="Genomic_DNA"/>
</dbReference>
<dbReference type="AlphaFoldDB" id="A0A7J6LG53"/>
<comment type="caution">
    <text evidence="2">The sequence shown here is derived from an EMBL/GenBank/DDBJ whole genome shotgun (WGS) entry which is preliminary data.</text>
</comment>
<evidence type="ECO:0000313" key="2">
    <source>
        <dbReference type="EMBL" id="KAF4658249.1"/>
    </source>
</evidence>